<evidence type="ECO:0000313" key="2">
    <source>
        <dbReference type="EMBL" id="UMM25002.1"/>
    </source>
</evidence>
<dbReference type="PANTHER" id="PTHR22899">
    <property type="entry name" value="CYCLIN-RELATED F-BOX FAMILY"/>
    <property type="match status" value="1"/>
</dbReference>
<dbReference type="AlphaFoldDB" id="A0AAE9EPC2"/>
<dbReference type="PANTHER" id="PTHR22899:SF0">
    <property type="entry name" value="F-BOX ASSOCIATED DOMAIN-CONTAINING PROTEIN-RELATED"/>
    <property type="match status" value="1"/>
</dbReference>
<dbReference type="Pfam" id="PF07735">
    <property type="entry name" value="FBA_2"/>
    <property type="match status" value="1"/>
</dbReference>
<name>A0AAE9EPC2_CAEBR</name>
<evidence type="ECO:0000259" key="1">
    <source>
        <dbReference type="Pfam" id="PF07735"/>
    </source>
</evidence>
<proteinExistence type="predicted"/>
<gene>
    <name evidence="2" type="ORF">L5515_004984</name>
</gene>
<evidence type="ECO:0000313" key="3">
    <source>
        <dbReference type="Proteomes" id="UP000829354"/>
    </source>
</evidence>
<accession>A0AAE9EPC2</accession>
<protein>
    <recommendedName>
        <fullName evidence="1">Sdz-33 F-box domain-containing protein</fullName>
    </recommendedName>
</protein>
<dbReference type="Proteomes" id="UP000829354">
    <property type="component" value="Chromosome III"/>
</dbReference>
<sequence>MVDVTQTKNGRFRFRCLPTKDQMEVIKLMESKDQFAFSYCSKLCKKDISNLKVVSMNSLKVNIESSISLECAFNDHYIFLEFDFDASKAETPEKRLFYQLKHLLYILNTSKIDILRFSIYCNNFNLDLIFKFFGTNRVKTLIVTPLVENQIYVSILNSPIHSERLMLEKNPFNDSSDIQKIFIQNRNSIDIWPGIRFELNDLLITNSKNIHIYGSILTEKELNRFLKLWILGATPNLEHLSIQCPKLLDGNDVVCGIRFKEIRDHGRKFNFSRADGKANGILIMHLSAEVSYFDFSVV</sequence>
<organism evidence="2 3">
    <name type="scientific">Caenorhabditis briggsae</name>
    <dbReference type="NCBI Taxonomy" id="6238"/>
    <lineage>
        <taxon>Eukaryota</taxon>
        <taxon>Metazoa</taxon>
        <taxon>Ecdysozoa</taxon>
        <taxon>Nematoda</taxon>
        <taxon>Chromadorea</taxon>
        <taxon>Rhabditida</taxon>
        <taxon>Rhabditina</taxon>
        <taxon>Rhabditomorpha</taxon>
        <taxon>Rhabditoidea</taxon>
        <taxon>Rhabditidae</taxon>
        <taxon>Peloderinae</taxon>
        <taxon>Caenorhabditis</taxon>
    </lineage>
</organism>
<reference evidence="2 3" key="1">
    <citation type="submission" date="2022-04" db="EMBL/GenBank/DDBJ databases">
        <title>Chromosome-level reference genomes for two strains of Caenorhabditis briggsae: an improved platform for comparative genomics.</title>
        <authorList>
            <person name="Stevens L."/>
            <person name="Andersen E."/>
        </authorList>
    </citation>
    <scope>NUCLEOTIDE SEQUENCE [LARGE SCALE GENOMIC DNA]</scope>
    <source>
        <strain evidence="2">VX34</strain>
        <tissue evidence="2">Whole-organism</tissue>
    </source>
</reference>
<dbReference type="InterPro" id="IPR012885">
    <property type="entry name" value="F-box_Sdz-33"/>
</dbReference>
<feature type="domain" description="Sdz-33 F-box" evidence="1">
    <location>
        <begin position="178"/>
        <end position="242"/>
    </location>
</feature>
<dbReference type="InterPro" id="IPR053222">
    <property type="entry name" value="Zygotic_Embryogenesis-Asso"/>
</dbReference>
<dbReference type="EMBL" id="CP092622">
    <property type="protein sequence ID" value="UMM25002.1"/>
    <property type="molecule type" value="Genomic_DNA"/>
</dbReference>
<keyword evidence="3" id="KW-1185">Reference proteome</keyword>